<keyword evidence="2" id="KW-0472">Membrane</keyword>
<accession>A0A916Y8T7</accession>
<dbReference type="Proteomes" id="UP000633205">
    <property type="component" value="Unassembled WGS sequence"/>
</dbReference>
<feature type="transmembrane region" description="Helical" evidence="2">
    <location>
        <begin position="42"/>
        <end position="62"/>
    </location>
</feature>
<gene>
    <name evidence="3" type="ORF">GCM10010915_15120</name>
</gene>
<name>A0A916Y8T7_9MICO</name>
<protein>
    <recommendedName>
        <fullName evidence="5">SAF domain-containing protein</fullName>
    </recommendedName>
</protein>
<sequence>MYKVTGSPVDNFRGTSAISATMPNMPPFTRDTRRARPAWLDARFLIGIVLVAASVAGVWGVIHAARQTAPALAVEHPVVPGQSITAADVVEIDVQLGAAADGYLTPADLEDGLVATAAIAAGDLVPVAAVAEADAVDVTTVVVRSTLDVPANVDVGTTVELWASPAEEPGQHGEPRVIVTSATVANLVTDDGVMRQEGAVVELVVSRDVVGEVLRHVSGGSALSVVPASLAREANAADPSDDENAETDNEHAGDGTDAGDGDEAAGDAPESDQ</sequence>
<reference evidence="3" key="2">
    <citation type="submission" date="2020-09" db="EMBL/GenBank/DDBJ databases">
        <authorList>
            <person name="Sun Q."/>
            <person name="Zhou Y."/>
        </authorList>
    </citation>
    <scope>NUCLEOTIDE SEQUENCE</scope>
    <source>
        <strain evidence="3">CGMCC 1.15152</strain>
    </source>
</reference>
<feature type="compositionally biased region" description="Acidic residues" evidence="1">
    <location>
        <begin position="257"/>
        <end position="273"/>
    </location>
</feature>
<proteinExistence type="predicted"/>
<keyword evidence="2" id="KW-0812">Transmembrane</keyword>
<evidence type="ECO:0000256" key="1">
    <source>
        <dbReference type="SAM" id="MobiDB-lite"/>
    </source>
</evidence>
<dbReference type="EMBL" id="BMHO01000001">
    <property type="protein sequence ID" value="GGD35542.1"/>
    <property type="molecule type" value="Genomic_DNA"/>
</dbReference>
<evidence type="ECO:0000313" key="3">
    <source>
        <dbReference type="EMBL" id="GGD35542.1"/>
    </source>
</evidence>
<evidence type="ECO:0000313" key="4">
    <source>
        <dbReference type="Proteomes" id="UP000633205"/>
    </source>
</evidence>
<reference evidence="3" key="1">
    <citation type="journal article" date="2014" name="Int. J. Syst. Evol. Microbiol.">
        <title>Complete genome sequence of Corynebacterium casei LMG S-19264T (=DSM 44701T), isolated from a smear-ripened cheese.</title>
        <authorList>
            <consortium name="US DOE Joint Genome Institute (JGI-PGF)"/>
            <person name="Walter F."/>
            <person name="Albersmeier A."/>
            <person name="Kalinowski J."/>
            <person name="Ruckert C."/>
        </authorList>
    </citation>
    <scope>NUCLEOTIDE SEQUENCE</scope>
    <source>
        <strain evidence="3">CGMCC 1.15152</strain>
    </source>
</reference>
<organism evidence="3 4">
    <name type="scientific">Microbacterium faecale</name>
    <dbReference type="NCBI Taxonomy" id="1804630"/>
    <lineage>
        <taxon>Bacteria</taxon>
        <taxon>Bacillati</taxon>
        <taxon>Actinomycetota</taxon>
        <taxon>Actinomycetes</taxon>
        <taxon>Micrococcales</taxon>
        <taxon>Microbacteriaceae</taxon>
        <taxon>Microbacterium</taxon>
    </lineage>
</organism>
<keyword evidence="4" id="KW-1185">Reference proteome</keyword>
<feature type="region of interest" description="Disordered" evidence="1">
    <location>
        <begin position="233"/>
        <end position="273"/>
    </location>
</feature>
<dbReference type="AlphaFoldDB" id="A0A916Y8T7"/>
<keyword evidence="2" id="KW-1133">Transmembrane helix</keyword>
<comment type="caution">
    <text evidence="3">The sequence shown here is derived from an EMBL/GenBank/DDBJ whole genome shotgun (WGS) entry which is preliminary data.</text>
</comment>
<evidence type="ECO:0008006" key="5">
    <source>
        <dbReference type="Google" id="ProtNLM"/>
    </source>
</evidence>
<evidence type="ECO:0000256" key="2">
    <source>
        <dbReference type="SAM" id="Phobius"/>
    </source>
</evidence>
<dbReference type="CDD" id="cd11614">
    <property type="entry name" value="SAF_CpaB_FlgA_like"/>
    <property type="match status" value="1"/>
</dbReference>